<dbReference type="OMA" id="RSAPSWY"/>
<dbReference type="Proteomes" id="UP000818029">
    <property type="component" value="Chromosome A13"/>
</dbReference>
<evidence type="ECO:0000256" key="1">
    <source>
        <dbReference type="SAM" id="MobiDB-lite"/>
    </source>
</evidence>
<name>A0A1U8K187_GOSHI</name>
<evidence type="ECO:0000313" key="4">
    <source>
        <dbReference type="RefSeq" id="XP_040940420.1"/>
    </source>
</evidence>
<gene>
    <name evidence="3" type="primary">LOC107911422</name>
    <name evidence="4" type="synonym">LOC121212170</name>
</gene>
<feature type="compositionally biased region" description="Basic and acidic residues" evidence="1">
    <location>
        <begin position="32"/>
        <end position="47"/>
    </location>
</feature>
<organism evidence="2 3">
    <name type="scientific">Gossypium hirsutum</name>
    <name type="common">Upland cotton</name>
    <name type="synonym">Gossypium mexicanum</name>
    <dbReference type="NCBI Taxonomy" id="3635"/>
    <lineage>
        <taxon>Eukaryota</taxon>
        <taxon>Viridiplantae</taxon>
        <taxon>Streptophyta</taxon>
        <taxon>Embryophyta</taxon>
        <taxon>Tracheophyta</taxon>
        <taxon>Spermatophyta</taxon>
        <taxon>Magnoliopsida</taxon>
        <taxon>eudicotyledons</taxon>
        <taxon>Gunneridae</taxon>
        <taxon>Pentapetalae</taxon>
        <taxon>rosids</taxon>
        <taxon>malvids</taxon>
        <taxon>Malvales</taxon>
        <taxon>Malvaceae</taxon>
        <taxon>Malvoideae</taxon>
        <taxon>Gossypium</taxon>
    </lineage>
</organism>
<dbReference type="PaxDb" id="3635-A0A1U8K187"/>
<protein>
    <submittedName>
        <fullName evidence="3">Uncharacterized protein LOC107911422</fullName>
    </submittedName>
</protein>
<feature type="region of interest" description="Disordered" evidence="1">
    <location>
        <begin position="32"/>
        <end position="62"/>
    </location>
</feature>
<reference evidence="2" key="1">
    <citation type="journal article" date="2020" name="Nat. Genet.">
        <title>Genomic diversifications of five Gossypium allopolyploid species and their impact on cotton improvement.</title>
        <authorList>
            <person name="Chen Z.J."/>
            <person name="Sreedasyam A."/>
            <person name="Ando A."/>
            <person name="Song Q."/>
            <person name="De Santiago L.M."/>
            <person name="Hulse-Kemp A.M."/>
            <person name="Ding M."/>
            <person name="Ye W."/>
            <person name="Kirkbride R.C."/>
            <person name="Jenkins J."/>
            <person name="Plott C."/>
            <person name="Lovell J."/>
            <person name="Lin Y.M."/>
            <person name="Vaughn R."/>
            <person name="Liu B."/>
            <person name="Simpson S."/>
            <person name="Scheffler B.E."/>
            <person name="Wen L."/>
            <person name="Saski C.A."/>
            <person name="Grover C.E."/>
            <person name="Hu G."/>
            <person name="Conover J.L."/>
            <person name="Carlson J.W."/>
            <person name="Shu S."/>
            <person name="Boston L.B."/>
            <person name="Williams M."/>
            <person name="Peterson D.G."/>
            <person name="McGee K."/>
            <person name="Jones D.C."/>
            <person name="Wendel J.F."/>
            <person name="Stelly D.M."/>
            <person name="Grimwood J."/>
            <person name="Schmutz J."/>
        </authorList>
    </citation>
    <scope>NUCLEOTIDE SEQUENCE [LARGE SCALE GENOMIC DNA]</scope>
    <source>
        <strain evidence="2">cv. TM-1</strain>
    </source>
</reference>
<proteinExistence type="predicted"/>
<dbReference type="RefSeq" id="XP_040940420.1">
    <property type="nucleotide sequence ID" value="XM_041084486.1"/>
</dbReference>
<dbReference type="GeneID" id="107911422"/>
<dbReference type="OrthoDB" id="983246at2759"/>
<evidence type="ECO:0000313" key="3">
    <source>
        <dbReference type="RefSeq" id="XP_016694738.1"/>
    </source>
</evidence>
<reference evidence="3" key="2">
    <citation type="submission" date="2025-04" db="UniProtKB">
        <authorList>
            <consortium name="RefSeq"/>
        </authorList>
    </citation>
    <scope>IDENTIFICATION</scope>
    <source>
        <tissue evidence="3">Leaf</tissue>
    </source>
</reference>
<dbReference type="AlphaFoldDB" id="A0A1U8K187"/>
<keyword evidence="2" id="KW-1185">Reference proteome</keyword>
<accession>A0A1U8K187</accession>
<dbReference type="KEGG" id="ghi:107911422"/>
<sequence>MVIIKSPFPLILCCYLLVSFVFFPQGTVSRKLLGEERGNPPSREAKKSKSRSAPSWYDQVSRTSSSPFVMYSRQTANNPTDSGWNCKNSTTNNVFVRKCSSANSYSYNPNP</sequence>
<evidence type="ECO:0000313" key="2">
    <source>
        <dbReference type="Proteomes" id="UP000818029"/>
    </source>
</evidence>
<dbReference type="RefSeq" id="XP_016694738.1">
    <property type="nucleotide sequence ID" value="XM_016839249.1"/>
</dbReference>